<dbReference type="InterPro" id="IPR036789">
    <property type="entry name" value="Ribosomal_uL6-like_a/b-dom_sf"/>
</dbReference>
<dbReference type="PROSITE" id="PS00525">
    <property type="entry name" value="RIBOSOMAL_L6_1"/>
    <property type="match status" value="1"/>
</dbReference>
<name>A0A381QGR1_9ZZZZ</name>
<dbReference type="GO" id="GO:0022625">
    <property type="term" value="C:cytosolic large ribosomal subunit"/>
    <property type="evidence" value="ECO:0007669"/>
    <property type="project" value="TreeGrafter"/>
</dbReference>
<dbReference type="Pfam" id="PF00347">
    <property type="entry name" value="Ribosomal_L6"/>
    <property type="match status" value="2"/>
</dbReference>
<dbReference type="GO" id="GO:0002181">
    <property type="term" value="P:cytoplasmic translation"/>
    <property type="evidence" value="ECO:0007669"/>
    <property type="project" value="TreeGrafter"/>
</dbReference>
<organism evidence="5">
    <name type="scientific">marine metagenome</name>
    <dbReference type="NCBI Taxonomy" id="408172"/>
    <lineage>
        <taxon>unclassified sequences</taxon>
        <taxon>metagenomes</taxon>
        <taxon>ecological metagenomes</taxon>
    </lineage>
</organism>
<dbReference type="InterPro" id="IPR019906">
    <property type="entry name" value="Ribosomal_uL6_bac-type"/>
</dbReference>
<keyword evidence="3" id="KW-0687">Ribonucleoprotein</keyword>
<dbReference type="PANTHER" id="PTHR11655:SF14">
    <property type="entry name" value="LARGE RIBOSOMAL SUBUNIT PROTEIN UL6M"/>
    <property type="match status" value="1"/>
</dbReference>
<dbReference type="InterPro" id="IPR000702">
    <property type="entry name" value="Ribosomal_uL6-like"/>
</dbReference>
<dbReference type="InterPro" id="IPR020040">
    <property type="entry name" value="Ribosomal_uL6_a/b-dom"/>
</dbReference>
<dbReference type="NCBIfam" id="TIGR03654">
    <property type="entry name" value="L6_bact"/>
    <property type="match status" value="1"/>
</dbReference>
<evidence type="ECO:0000256" key="2">
    <source>
        <dbReference type="ARBA" id="ARBA00022980"/>
    </source>
</evidence>
<accession>A0A381QGR1</accession>
<dbReference type="InterPro" id="IPR002358">
    <property type="entry name" value="Ribosomal_uL6_CS"/>
</dbReference>
<dbReference type="GO" id="GO:0019843">
    <property type="term" value="F:rRNA binding"/>
    <property type="evidence" value="ECO:0007669"/>
    <property type="project" value="InterPro"/>
</dbReference>
<sequence>MSRIGKRPIKVTQGVEVSFKERQLSVKGPKGELELTAHPAIELKIDDENIYVSPADLNGPMTPMLGTTWALITNMIHGVTEGFQKQLDLVGVGYKAAVSQKIIELNLGYSHPIKYTLPAGIKATVSANTKIMLESSDKQLLGQVSAEIQKFRPPEPYKGKGILFEGEPIKRKAGKSGTT</sequence>
<comment type="similarity">
    <text evidence="1">Belongs to the universal ribosomal protein uL6 family.</text>
</comment>
<feature type="domain" description="Large ribosomal subunit protein uL6 alpha-beta" evidence="4">
    <location>
        <begin position="13"/>
        <end position="82"/>
    </location>
</feature>
<dbReference type="HAMAP" id="MF_01365_B">
    <property type="entry name" value="Ribosomal_uL6_B"/>
    <property type="match status" value="1"/>
</dbReference>
<dbReference type="AlphaFoldDB" id="A0A381QGR1"/>
<dbReference type="GO" id="GO:0003735">
    <property type="term" value="F:structural constituent of ribosome"/>
    <property type="evidence" value="ECO:0007669"/>
    <property type="project" value="InterPro"/>
</dbReference>
<protein>
    <recommendedName>
        <fullName evidence="4">Large ribosomal subunit protein uL6 alpha-beta domain-containing protein</fullName>
    </recommendedName>
</protein>
<gene>
    <name evidence="5" type="ORF">METZ01_LOCUS31375</name>
</gene>
<evidence type="ECO:0000259" key="4">
    <source>
        <dbReference type="Pfam" id="PF00347"/>
    </source>
</evidence>
<evidence type="ECO:0000256" key="3">
    <source>
        <dbReference type="ARBA" id="ARBA00023274"/>
    </source>
</evidence>
<evidence type="ECO:0000256" key="1">
    <source>
        <dbReference type="ARBA" id="ARBA00009356"/>
    </source>
</evidence>
<dbReference type="FunFam" id="3.90.930.12:FF:000001">
    <property type="entry name" value="50S ribosomal protein L6"/>
    <property type="match status" value="1"/>
</dbReference>
<dbReference type="PIRSF" id="PIRSF002162">
    <property type="entry name" value="Ribosomal_L6"/>
    <property type="match status" value="1"/>
</dbReference>
<proteinExistence type="inferred from homology"/>
<dbReference type="EMBL" id="UINC01001357">
    <property type="protein sequence ID" value="SUZ78521.1"/>
    <property type="molecule type" value="Genomic_DNA"/>
</dbReference>
<feature type="domain" description="Large ribosomal subunit protein uL6 alpha-beta" evidence="4">
    <location>
        <begin position="90"/>
        <end position="163"/>
    </location>
</feature>
<keyword evidence="2" id="KW-0689">Ribosomal protein</keyword>
<dbReference type="SUPFAM" id="SSF56053">
    <property type="entry name" value="Ribosomal protein L6"/>
    <property type="match status" value="2"/>
</dbReference>
<evidence type="ECO:0000313" key="5">
    <source>
        <dbReference type="EMBL" id="SUZ78521.1"/>
    </source>
</evidence>
<reference evidence="5" key="1">
    <citation type="submission" date="2018-05" db="EMBL/GenBank/DDBJ databases">
        <authorList>
            <person name="Lanie J.A."/>
            <person name="Ng W.-L."/>
            <person name="Kazmierczak K.M."/>
            <person name="Andrzejewski T.M."/>
            <person name="Davidsen T.M."/>
            <person name="Wayne K.J."/>
            <person name="Tettelin H."/>
            <person name="Glass J.I."/>
            <person name="Rusch D."/>
            <person name="Podicherti R."/>
            <person name="Tsui H.-C.T."/>
            <person name="Winkler M.E."/>
        </authorList>
    </citation>
    <scope>NUCLEOTIDE SEQUENCE</scope>
</reference>
<dbReference type="PRINTS" id="PR00059">
    <property type="entry name" value="RIBOSOMALL6"/>
</dbReference>
<dbReference type="Gene3D" id="3.90.930.12">
    <property type="entry name" value="Ribosomal protein L6, alpha-beta domain"/>
    <property type="match status" value="2"/>
</dbReference>
<dbReference type="PANTHER" id="PTHR11655">
    <property type="entry name" value="60S/50S RIBOSOMAL PROTEIN L6/L9"/>
    <property type="match status" value="1"/>
</dbReference>